<dbReference type="InterPro" id="IPR002539">
    <property type="entry name" value="MaoC-like_dom"/>
</dbReference>
<dbReference type="SUPFAM" id="SSF54637">
    <property type="entry name" value="Thioesterase/thiol ester dehydrase-isomerase"/>
    <property type="match status" value="1"/>
</dbReference>
<dbReference type="RefSeq" id="WP_198297895.1">
    <property type="nucleotide sequence ID" value="NZ_CP021109.1"/>
</dbReference>
<evidence type="ECO:0000313" key="3">
    <source>
        <dbReference type="Proteomes" id="UP000194139"/>
    </source>
</evidence>
<organism evidence="2 3">
    <name type="scientific">Bordetella genomosp. 9</name>
    <dbReference type="NCBI Taxonomy" id="1416803"/>
    <lineage>
        <taxon>Bacteria</taxon>
        <taxon>Pseudomonadati</taxon>
        <taxon>Pseudomonadota</taxon>
        <taxon>Betaproteobacteria</taxon>
        <taxon>Burkholderiales</taxon>
        <taxon>Alcaligenaceae</taxon>
        <taxon>Bordetella</taxon>
    </lineage>
</organism>
<keyword evidence="3" id="KW-1185">Reference proteome</keyword>
<dbReference type="PANTHER" id="PTHR42993">
    <property type="entry name" value="MAOC-LIKE DEHYDRATASE DOMAIN-CONTAINING PROTEIN"/>
    <property type="match status" value="1"/>
</dbReference>
<gene>
    <name evidence="2" type="ORF">CAL13_02230</name>
</gene>
<dbReference type="Proteomes" id="UP000194139">
    <property type="component" value="Chromosome"/>
</dbReference>
<sequence>MLEVNTPYDLEPYVGKLLGTSDWLEIDQARIDAFAQVSGDDNWIHVDVERARRELPGGKTIAHGMLTLSLVTYLGADICRVRERARGINYGSNKVRFTAPVQCGARIRLHRTLERYEPVEGGVRLTFGNRMEIEGVERPAMVAETISLMYAKGH</sequence>
<accession>A0A1W6YVZ9</accession>
<dbReference type="AlphaFoldDB" id="A0A1W6YVZ9"/>
<dbReference type="Pfam" id="PF01575">
    <property type="entry name" value="MaoC_dehydratas"/>
    <property type="match status" value="1"/>
</dbReference>
<evidence type="ECO:0000259" key="1">
    <source>
        <dbReference type="Pfam" id="PF01575"/>
    </source>
</evidence>
<dbReference type="PANTHER" id="PTHR42993:SF1">
    <property type="entry name" value="MAOC-LIKE DEHYDRATASE DOMAIN-CONTAINING PROTEIN"/>
    <property type="match status" value="1"/>
</dbReference>
<dbReference type="CDD" id="cd03450">
    <property type="entry name" value="NodN"/>
    <property type="match status" value="1"/>
</dbReference>
<dbReference type="EMBL" id="CP021109">
    <property type="protein sequence ID" value="ARP85164.1"/>
    <property type="molecule type" value="Genomic_DNA"/>
</dbReference>
<dbReference type="InterPro" id="IPR029069">
    <property type="entry name" value="HotDog_dom_sf"/>
</dbReference>
<evidence type="ECO:0000313" key="2">
    <source>
        <dbReference type="EMBL" id="ARP85164.1"/>
    </source>
</evidence>
<proteinExistence type="predicted"/>
<feature type="domain" description="MaoC-like" evidence="1">
    <location>
        <begin position="14"/>
        <end position="114"/>
    </location>
</feature>
<reference evidence="2 3" key="1">
    <citation type="submission" date="2017-05" db="EMBL/GenBank/DDBJ databases">
        <title>Complete and WGS of Bordetella genogroups.</title>
        <authorList>
            <person name="Spilker T."/>
            <person name="LiPuma J."/>
        </authorList>
    </citation>
    <scope>NUCLEOTIDE SEQUENCE [LARGE SCALE GENOMIC DNA]</scope>
    <source>
        <strain evidence="2 3">AU17164</strain>
    </source>
</reference>
<protein>
    <submittedName>
        <fullName evidence="2">Enoyl-CoA hydratase</fullName>
    </submittedName>
</protein>
<name>A0A1W6YVZ9_9BORD</name>
<dbReference type="Gene3D" id="3.10.129.10">
    <property type="entry name" value="Hotdog Thioesterase"/>
    <property type="match status" value="1"/>
</dbReference>
<dbReference type="InterPro" id="IPR039375">
    <property type="entry name" value="NodN-like"/>
</dbReference>